<keyword evidence="2 7" id="KW-0813">Transport</keyword>
<evidence type="ECO:0000256" key="6">
    <source>
        <dbReference type="ARBA" id="ARBA00023136"/>
    </source>
</evidence>
<sequence length="524" mass="58143">MCVNFELTAVFPALIPLTLAIASLLSGASRLSDNTRQSILKSISVAVVISAILITVCHIEKPEDSHALLAMNNVNLIVLLLVCFMTIVLVKFSQRYLSGETKTHRYWRWLFLSLTSVSIVIVSNHLLIFWLGWVSISLCFHRLLLFYPDRPRAVLAAHKKFILARVSELSLLSAFVLLYTQHGTFYLSEISQYYLTSASAAELGVAETVAAILLAITALIKCAQLPLHGWLIQVVEAPTPISALLHAGIINLGGFLLLSFAPLIAFSVDAQWVLLIIAGLSTLISALVMMTRISIKVKLAWSTCAQMGLMLIECALGLYELALLHLISHSLYKAYMFLSAGDVLQEYSLKQLAPQKNVTFLSAMSSLLLVIISTYGIVYFTSYSGPLSVWLLVNTALALYLVSAVRNGTLLQFLTSCLTVALLVGFYMGGKAMFTWVMPPVYASTMFDAMDIWLSALFIALFLLAVQMRVFPQAKATRTLYRWLFSGLYLDELMTRLTLFLWPITLRPETRVESNNQPLSKETS</sequence>
<accession>A0ABP3CXF2</accession>
<dbReference type="HAMAP" id="MF_00862">
    <property type="entry name" value="DabB"/>
    <property type="match status" value="1"/>
</dbReference>
<feature type="transmembrane region" description="Helical" evidence="7">
    <location>
        <begin position="38"/>
        <end position="56"/>
    </location>
</feature>
<comment type="caution">
    <text evidence="10">The sequence shown here is derived from an EMBL/GenBank/DDBJ whole genome shotgun (WGS) entry which is preliminary data.</text>
</comment>
<dbReference type="Pfam" id="PF00361">
    <property type="entry name" value="Proton_antipo_M"/>
    <property type="match status" value="1"/>
</dbReference>
<feature type="domain" description="NADH:quinone oxidoreductase/Mrp antiporter transmembrane" evidence="9">
    <location>
        <begin position="123"/>
        <end position="366"/>
    </location>
</feature>
<dbReference type="NCBIfam" id="NF006029">
    <property type="entry name" value="PRK08168.1"/>
    <property type="match status" value="1"/>
</dbReference>
<feature type="transmembrane region" description="Helical" evidence="7">
    <location>
        <begin position="76"/>
        <end position="94"/>
    </location>
</feature>
<comment type="function">
    <text evidence="7">Part of an energy-coupled inorganic carbon pump.</text>
</comment>
<keyword evidence="3 7" id="KW-1003">Cell membrane</keyword>
<evidence type="ECO:0000256" key="3">
    <source>
        <dbReference type="ARBA" id="ARBA00022475"/>
    </source>
</evidence>
<evidence type="ECO:0000256" key="7">
    <source>
        <dbReference type="HAMAP-Rule" id="MF_00862"/>
    </source>
</evidence>
<dbReference type="PRINTS" id="PR01434">
    <property type="entry name" value="NADHDHGNASE5"/>
</dbReference>
<gene>
    <name evidence="7" type="primary">dabB</name>
    <name evidence="10" type="ORF">GCM10008964_06660</name>
</gene>
<feature type="transmembrane region" description="Helical" evidence="7">
    <location>
        <begin position="208"/>
        <end position="231"/>
    </location>
</feature>
<dbReference type="InterPro" id="IPR003945">
    <property type="entry name" value="NU5C-like"/>
</dbReference>
<feature type="transmembrane region" description="Helical" evidence="7">
    <location>
        <begin position="358"/>
        <end position="381"/>
    </location>
</feature>
<evidence type="ECO:0000259" key="9">
    <source>
        <dbReference type="Pfam" id="PF00361"/>
    </source>
</evidence>
<name>A0ABP3CXF2_9GAMM</name>
<comment type="subunit">
    <text evidence="7">Forms a complex with DabA.</text>
</comment>
<evidence type="ECO:0000313" key="10">
    <source>
        <dbReference type="EMBL" id="GAA0217845.1"/>
    </source>
</evidence>
<comment type="similarity">
    <text evidence="7">Belongs to the inorganic carbon transporter (TC 9.A.2) DabB family.</text>
</comment>
<keyword evidence="4 7" id="KW-0812">Transmembrane</keyword>
<evidence type="ECO:0000256" key="2">
    <source>
        <dbReference type="ARBA" id="ARBA00022448"/>
    </source>
</evidence>
<keyword evidence="11" id="KW-1185">Reference proteome</keyword>
<dbReference type="InterPro" id="IPR001750">
    <property type="entry name" value="ND/Mrp_TM"/>
</dbReference>
<organism evidence="10 11">
    <name type="scientific">Methylophaga marina</name>
    <dbReference type="NCBI Taxonomy" id="45495"/>
    <lineage>
        <taxon>Bacteria</taxon>
        <taxon>Pseudomonadati</taxon>
        <taxon>Pseudomonadota</taxon>
        <taxon>Gammaproteobacteria</taxon>
        <taxon>Thiotrichales</taxon>
        <taxon>Piscirickettsiaceae</taxon>
        <taxon>Methylophaga</taxon>
    </lineage>
</organism>
<protein>
    <recommendedName>
        <fullName evidence="7">Probable inorganic carbon transporter subunit DabB</fullName>
    </recommendedName>
</protein>
<reference evidence="11" key="1">
    <citation type="journal article" date="2019" name="Int. J. Syst. Evol. Microbiol.">
        <title>The Global Catalogue of Microorganisms (GCM) 10K type strain sequencing project: providing services to taxonomists for standard genome sequencing and annotation.</title>
        <authorList>
            <consortium name="The Broad Institute Genomics Platform"/>
            <consortium name="The Broad Institute Genome Sequencing Center for Infectious Disease"/>
            <person name="Wu L."/>
            <person name="Ma J."/>
        </authorList>
    </citation>
    <scope>NUCLEOTIDE SEQUENCE [LARGE SCALE GENOMIC DNA]</scope>
    <source>
        <strain evidence="11">JCM 6886</strain>
    </source>
</reference>
<evidence type="ECO:0000256" key="8">
    <source>
        <dbReference type="RuleBase" id="RU000320"/>
    </source>
</evidence>
<feature type="transmembrane region" description="Helical" evidence="7">
    <location>
        <begin position="272"/>
        <end position="290"/>
    </location>
</feature>
<comment type="subcellular location">
    <subcellularLocation>
        <location evidence="7">Cell membrane</location>
        <topology evidence="7">Multi-pass membrane protein</topology>
    </subcellularLocation>
    <subcellularLocation>
        <location evidence="1">Endomembrane system</location>
        <topology evidence="1">Multi-pass membrane protein</topology>
    </subcellularLocation>
    <subcellularLocation>
        <location evidence="8">Membrane</location>
        <topology evidence="8">Multi-pass membrane protein</topology>
    </subcellularLocation>
</comment>
<keyword evidence="6 7" id="KW-0472">Membrane</keyword>
<feature type="transmembrane region" description="Helical" evidence="7">
    <location>
        <begin position="387"/>
        <end position="403"/>
    </location>
</feature>
<feature type="transmembrane region" description="Helical" evidence="7">
    <location>
        <begin position="243"/>
        <end position="266"/>
    </location>
</feature>
<feature type="transmembrane region" description="Helical" evidence="7">
    <location>
        <begin position="450"/>
        <end position="471"/>
    </location>
</feature>
<evidence type="ECO:0000313" key="11">
    <source>
        <dbReference type="Proteomes" id="UP001501476"/>
    </source>
</evidence>
<evidence type="ECO:0000256" key="1">
    <source>
        <dbReference type="ARBA" id="ARBA00004127"/>
    </source>
</evidence>
<proteinExistence type="inferred from homology"/>
<dbReference type="PANTHER" id="PTHR42829:SF1">
    <property type="entry name" value="INORGANIC CARBON TRANSPORTER SUBUNIT DABB-RELATED"/>
    <property type="match status" value="1"/>
</dbReference>
<evidence type="ECO:0000256" key="5">
    <source>
        <dbReference type="ARBA" id="ARBA00022989"/>
    </source>
</evidence>
<feature type="transmembrane region" description="Helical" evidence="7">
    <location>
        <begin position="6"/>
        <end position="26"/>
    </location>
</feature>
<keyword evidence="5 7" id="KW-1133">Transmembrane helix</keyword>
<evidence type="ECO:0000256" key="4">
    <source>
        <dbReference type="ARBA" id="ARBA00022692"/>
    </source>
</evidence>
<feature type="transmembrane region" description="Helical" evidence="7">
    <location>
        <begin position="410"/>
        <end position="430"/>
    </location>
</feature>
<dbReference type="Proteomes" id="UP001501476">
    <property type="component" value="Unassembled WGS sequence"/>
</dbReference>
<dbReference type="PANTHER" id="PTHR42829">
    <property type="entry name" value="NADH-UBIQUINONE OXIDOREDUCTASE CHAIN 5"/>
    <property type="match status" value="1"/>
</dbReference>
<dbReference type="InterPro" id="IPR046396">
    <property type="entry name" value="Transporter_DabB"/>
</dbReference>
<feature type="transmembrane region" description="Helical" evidence="7">
    <location>
        <begin position="106"/>
        <end position="122"/>
    </location>
</feature>
<dbReference type="EMBL" id="BAAADG010000003">
    <property type="protein sequence ID" value="GAA0217845.1"/>
    <property type="molecule type" value="Genomic_DNA"/>
</dbReference>